<feature type="domain" description="YrdC-like" evidence="15">
    <location>
        <begin position="10"/>
        <end position="193"/>
    </location>
</feature>
<evidence type="ECO:0000313" key="16">
    <source>
        <dbReference type="EMBL" id="TGJ99193.1"/>
    </source>
</evidence>
<comment type="similarity">
    <text evidence="2 13">Belongs to the SUA5 family.</text>
</comment>
<feature type="binding site" evidence="14">
    <location>
        <position position="64"/>
    </location>
    <ligand>
        <name>L-threonine</name>
        <dbReference type="ChEBI" id="CHEBI:57926"/>
    </ligand>
</feature>
<keyword evidence="9 13" id="KW-0547">Nucleotide-binding</keyword>
<dbReference type="Gene3D" id="3.40.50.11030">
    <property type="entry name" value="Threonylcarbamoyl-AMP synthase, C-terminal domain"/>
    <property type="match status" value="1"/>
</dbReference>
<comment type="subcellular location">
    <subcellularLocation>
        <location evidence="1 13">Cytoplasm</location>
    </subcellularLocation>
</comment>
<feature type="binding site" evidence="14">
    <location>
        <position position="230"/>
    </location>
    <ligand>
        <name>ATP</name>
        <dbReference type="ChEBI" id="CHEBI:30616"/>
    </ligand>
</feature>
<feature type="binding site" evidence="14">
    <location>
        <position position="32"/>
    </location>
    <ligand>
        <name>L-threonine</name>
        <dbReference type="ChEBI" id="CHEBI:57926"/>
    </ligand>
</feature>
<dbReference type="InterPro" id="IPR038385">
    <property type="entry name" value="Sua5/YwlC_C"/>
</dbReference>
<evidence type="ECO:0000256" key="5">
    <source>
        <dbReference type="ARBA" id="ARBA00022490"/>
    </source>
</evidence>
<dbReference type="Pfam" id="PF01300">
    <property type="entry name" value="Sua5_yciO_yrdC"/>
    <property type="match status" value="1"/>
</dbReference>
<keyword evidence="10 13" id="KW-0067">ATP-binding</keyword>
<keyword evidence="17" id="KW-1185">Reference proteome</keyword>
<feature type="binding site" evidence="14">
    <location>
        <position position="175"/>
    </location>
    <ligand>
        <name>L-threonine</name>
        <dbReference type="ChEBI" id="CHEBI:57926"/>
    </ligand>
</feature>
<gene>
    <name evidence="16" type="ORF">EHO59_15045</name>
</gene>
<proteinExistence type="inferred from homology"/>
<dbReference type="GO" id="GO:0005737">
    <property type="term" value="C:cytoplasm"/>
    <property type="evidence" value="ECO:0007669"/>
    <property type="project" value="UniProtKB-SubCell"/>
</dbReference>
<dbReference type="Proteomes" id="UP000297453">
    <property type="component" value="Unassembled WGS sequence"/>
</dbReference>
<feature type="binding site" evidence="14">
    <location>
        <position position="111"/>
    </location>
    <ligand>
        <name>ATP</name>
        <dbReference type="ChEBI" id="CHEBI:30616"/>
    </ligand>
</feature>
<feature type="binding site" evidence="14">
    <location>
        <position position="115"/>
    </location>
    <ligand>
        <name>L-threonine</name>
        <dbReference type="ChEBI" id="CHEBI:57926"/>
    </ligand>
</feature>
<dbReference type="InterPro" id="IPR006070">
    <property type="entry name" value="Sua5-like_dom"/>
</dbReference>
<evidence type="ECO:0000256" key="10">
    <source>
        <dbReference type="ARBA" id="ARBA00022840"/>
    </source>
</evidence>
<evidence type="ECO:0000313" key="17">
    <source>
        <dbReference type="Proteomes" id="UP000297453"/>
    </source>
</evidence>
<keyword evidence="6 13" id="KW-0808">Transferase</keyword>
<organism evidence="16 17">
    <name type="scientific">Leptospira semungkisensis</name>
    <dbReference type="NCBI Taxonomy" id="2484985"/>
    <lineage>
        <taxon>Bacteria</taxon>
        <taxon>Pseudomonadati</taxon>
        <taxon>Spirochaetota</taxon>
        <taxon>Spirochaetia</taxon>
        <taxon>Leptospirales</taxon>
        <taxon>Leptospiraceae</taxon>
        <taxon>Leptospira</taxon>
    </lineage>
</organism>
<keyword evidence="5 13" id="KW-0963">Cytoplasm</keyword>
<keyword evidence="7 13" id="KW-0819">tRNA processing</keyword>
<dbReference type="GO" id="GO:0006450">
    <property type="term" value="P:regulation of translational fidelity"/>
    <property type="evidence" value="ECO:0007669"/>
    <property type="project" value="TreeGrafter"/>
</dbReference>
<comment type="catalytic activity">
    <reaction evidence="12 13">
        <text>L-threonine + hydrogencarbonate + ATP = L-threonylcarbamoyladenylate + diphosphate + H2O</text>
        <dbReference type="Rhea" id="RHEA:36407"/>
        <dbReference type="ChEBI" id="CHEBI:15377"/>
        <dbReference type="ChEBI" id="CHEBI:17544"/>
        <dbReference type="ChEBI" id="CHEBI:30616"/>
        <dbReference type="ChEBI" id="CHEBI:33019"/>
        <dbReference type="ChEBI" id="CHEBI:57926"/>
        <dbReference type="ChEBI" id="CHEBI:73682"/>
        <dbReference type="EC" id="2.7.7.87"/>
    </reaction>
</comment>
<dbReference type="EC" id="2.7.7.87" evidence="3 13"/>
<evidence type="ECO:0000259" key="15">
    <source>
        <dbReference type="PROSITE" id="PS51163"/>
    </source>
</evidence>
<dbReference type="AlphaFoldDB" id="A0A4R9FLD4"/>
<dbReference type="GO" id="GO:0061710">
    <property type="term" value="F:L-threonylcarbamoyladenylate synthase"/>
    <property type="evidence" value="ECO:0007669"/>
    <property type="project" value="UniProtKB-EC"/>
</dbReference>
<evidence type="ECO:0000256" key="13">
    <source>
        <dbReference type="PIRNR" id="PIRNR004930"/>
    </source>
</evidence>
<dbReference type="SUPFAM" id="SSF55821">
    <property type="entry name" value="YrdC/RibB"/>
    <property type="match status" value="1"/>
</dbReference>
<evidence type="ECO:0000256" key="3">
    <source>
        <dbReference type="ARBA" id="ARBA00012584"/>
    </source>
</evidence>
<dbReference type="GO" id="GO:0008033">
    <property type="term" value="P:tRNA processing"/>
    <property type="evidence" value="ECO:0007669"/>
    <property type="project" value="UniProtKB-KW"/>
</dbReference>
<dbReference type="PIRSF" id="PIRSF004930">
    <property type="entry name" value="Tln_factor_SUA5"/>
    <property type="match status" value="1"/>
</dbReference>
<dbReference type="GO" id="GO:0005524">
    <property type="term" value="F:ATP binding"/>
    <property type="evidence" value="ECO:0007669"/>
    <property type="project" value="UniProtKB-UniRule"/>
</dbReference>
<dbReference type="InterPro" id="IPR005145">
    <property type="entry name" value="Sua5_C"/>
</dbReference>
<evidence type="ECO:0000256" key="4">
    <source>
        <dbReference type="ARBA" id="ARBA00015492"/>
    </source>
</evidence>
<feature type="binding site" evidence="14">
    <location>
        <position position="189"/>
    </location>
    <ligand>
        <name>ATP</name>
        <dbReference type="ChEBI" id="CHEBI:30616"/>
    </ligand>
</feature>
<evidence type="ECO:0000256" key="11">
    <source>
        <dbReference type="ARBA" id="ARBA00029774"/>
    </source>
</evidence>
<evidence type="ECO:0000256" key="7">
    <source>
        <dbReference type="ARBA" id="ARBA00022694"/>
    </source>
</evidence>
<evidence type="ECO:0000256" key="6">
    <source>
        <dbReference type="ARBA" id="ARBA00022679"/>
    </source>
</evidence>
<dbReference type="NCBIfam" id="TIGR00057">
    <property type="entry name" value="L-threonylcarbamoyladenylate synthase"/>
    <property type="match status" value="1"/>
</dbReference>
<dbReference type="GO" id="GO:0000049">
    <property type="term" value="F:tRNA binding"/>
    <property type="evidence" value="ECO:0007669"/>
    <property type="project" value="TreeGrafter"/>
</dbReference>
<dbReference type="PANTHER" id="PTHR17490">
    <property type="entry name" value="SUA5"/>
    <property type="match status" value="1"/>
</dbReference>
<feature type="binding site" evidence="14">
    <location>
        <position position="55"/>
    </location>
    <ligand>
        <name>ATP</name>
        <dbReference type="ChEBI" id="CHEBI:30616"/>
    </ligand>
</feature>
<feature type="binding site" evidence="14">
    <location>
        <position position="135"/>
    </location>
    <ligand>
        <name>L-threonine</name>
        <dbReference type="ChEBI" id="CHEBI:57926"/>
    </ligand>
</feature>
<dbReference type="InterPro" id="IPR017945">
    <property type="entry name" value="DHBP_synth_RibB-like_a/b_dom"/>
</dbReference>
<dbReference type="InterPro" id="IPR050156">
    <property type="entry name" value="TC-AMP_synthase_SUA5"/>
</dbReference>
<feature type="binding site" evidence="14">
    <location>
        <position position="137"/>
    </location>
    <ligand>
        <name>ATP</name>
        <dbReference type="ChEBI" id="CHEBI:30616"/>
    </ligand>
</feature>
<sequence>MSKNKDTLITDDPSQAAKVLKGGGVVLFPTETVYGLGADSRNLKACLEIYKIKNRPADNPLIVHLSHSSEIPKIANMNAFAKELASSCMPGPITFVLSKLDNSVFSTGLPTVAVRVPSHSKANEMLRAFGGPVSAPSANLSGQPSITRFTDAVHEFKGKVDLILKGPEPTIGLESTVIDLSGPRPRILRPGFWSLDDLKDFLPELDEFSSEDLMQEEEKPMSPGTKYRHYAPNANVILAEEETRPKSDAAAIGIGLSDGWQYSVDLKDNAEYMKSLYSFFRDCDTKGISKIYCFPPTEGRGKEALLNRIQKAADSNLP</sequence>
<evidence type="ECO:0000256" key="1">
    <source>
        <dbReference type="ARBA" id="ARBA00004496"/>
    </source>
</evidence>
<dbReference type="OrthoDB" id="9814580at2"/>
<keyword evidence="8 13" id="KW-0548">Nucleotidyltransferase</keyword>
<evidence type="ECO:0000256" key="14">
    <source>
        <dbReference type="PIRSR" id="PIRSR004930-1"/>
    </source>
</evidence>
<feature type="binding site" evidence="14">
    <location>
        <position position="145"/>
    </location>
    <ligand>
        <name>ATP</name>
        <dbReference type="ChEBI" id="CHEBI:30616"/>
    </ligand>
</feature>
<dbReference type="EMBL" id="RQEP01000019">
    <property type="protein sequence ID" value="TGJ99193.1"/>
    <property type="molecule type" value="Genomic_DNA"/>
</dbReference>
<dbReference type="InterPro" id="IPR010923">
    <property type="entry name" value="T(6)A37_SUA5"/>
</dbReference>
<protein>
    <recommendedName>
        <fullName evidence="4 13">Threonylcarbamoyl-AMP synthase</fullName>
        <shortName evidence="13">TC-AMP synthase</shortName>
        <ecNumber evidence="3 13">2.7.7.87</ecNumber>
    </recommendedName>
    <alternativeName>
        <fullName evidence="11 13">L-threonylcarbamoyladenylate synthase</fullName>
    </alternativeName>
</protein>
<evidence type="ECO:0000256" key="8">
    <source>
        <dbReference type="ARBA" id="ARBA00022695"/>
    </source>
</evidence>
<dbReference type="Pfam" id="PF03481">
    <property type="entry name" value="Sua5_C"/>
    <property type="match status" value="1"/>
</dbReference>
<reference evidence="16" key="1">
    <citation type="journal article" date="2019" name="PLoS Negl. Trop. Dis.">
        <title>Revisiting the worldwide diversity of Leptospira species in the environment.</title>
        <authorList>
            <person name="Vincent A.T."/>
            <person name="Schiettekatte O."/>
            <person name="Bourhy P."/>
            <person name="Veyrier F.J."/>
            <person name="Picardeau M."/>
        </authorList>
    </citation>
    <scope>NUCLEOTIDE SEQUENCE [LARGE SCALE GENOMIC DNA]</scope>
    <source>
        <strain evidence="16">SSS9</strain>
    </source>
</reference>
<name>A0A4R9FLD4_9LEPT</name>
<comment type="caution">
    <text evidence="16">The sequence shown here is derived from an EMBL/GenBank/DDBJ whole genome shotgun (WGS) entry which is preliminary data.</text>
</comment>
<evidence type="ECO:0000256" key="2">
    <source>
        <dbReference type="ARBA" id="ARBA00007663"/>
    </source>
</evidence>
<comment type="function">
    <text evidence="13">Required for the formation of a threonylcarbamoyl group on adenosine at position 37 (t(6)A37) in tRNAs that read codons beginning with adenine.</text>
</comment>
<dbReference type="PANTHER" id="PTHR17490:SF16">
    <property type="entry name" value="THREONYLCARBAMOYL-AMP SYNTHASE"/>
    <property type="match status" value="1"/>
</dbReference>
<dbReference type="RefSeq" id="WP_135589283.1">
    <property type="nucleotide sequence ID" value="NZ_RQEP01000019.1"/>
</dbReference>
<dbReference type="Gene3D" id="3.90.870.10">
    <property type="entry name" value="DHBP synthase"/>
    <property type="match status" value="1"/>
</dbReference>
<dbReference type="GO" id="GO:0003725">
    <property type="term" value="F:double-stranded RNA binding"/>
    <property type="evidence" value="ECO:0007669"/>
    <property type="project" value="UniProtKB-UniRule"/>
</dbReference>
<evidence type="ECO:0000256" key="12">
    <source>
        <dbReference type="ARBA" id="ARBA00048366"/>
    </source>
</evidence>
<feature type="binding site" evidence="14">
    <location>
        <position position="59"/>
    </location>
    <ligand>
        <name>ATP</name>
        <dbReference type="ChEBI" id="CHEBI:30616"/>
    </ligand>
</feature>
<evidence type="ECO:0000256" key="9">
    <source>
        <dbReference type="ARBA" id="ARBA00022741"/>
    </source>
</evidence>
<dbReference type="PROSITE" id="PS51163">
    <property type="entry name" value="YRDC"/>
    <property type="match status" value="1"/>
</dbReference>
<accession>A0A4R9FLD4</accession>